<dbReference type="InterPro" id="IPR036206">
    <property type="entry name" value="ThiamineP_synth_sf"/>
</dbReference>
<dbReference type="Gene3D" id="3.20.20.70">
    <property type="entry name" value="Aldolase class I"/>
    <property type="match status" value="1"/>
</dbReference>
<sequence length="202" mass="23316">MKLILMTKPTFFVEEDKILSNLLEEGMDFLHVYKPDSSPVFTERLLSLIPEEYYKKMVVHGHYYLKDEYGLRGIHVDDPSASLPQGYNGKFSRTCTAIDQLKEAKKKSEYVFLKHIATENSETGRKGDFTTEELIDARKQGLIDKHVYALGGLNIDNIKEIKQLGFGGVVICGDIWKRFDIHKQQDYKDLLNHFVKIKKIVD</sequence>
<keyword evidence="2" id="KW-1185">Reference proteome</keyword>
<dbReference type="RefSeq" id="WP_126679249.1">
    <property type="nucleotide sequence ID" value="NZ_JBQNBJ010000017.1"/>
</dbReference>
<dbReference type="AlphaFoldDB" id="A0A3S0WLD8"/>
<evidence type="ECO:0000313" key="2">
    <source>
        <dbReference type="Proteomes" id="UP000278983"/>
    </source>
</evidence>
<gene>
    <name evidence="1" type="ORF">EHV08_10670</name>
</gene>
<reference evidence="1 2" key="1">
    <citation type="submission" date="2018-12" db="EMBL/GenBank/DDBJ databases">
        <title>Genome sequencing of Prevotella sp. KCOM 3155 (= JS262).</title>
        <authorList>
            <person name="Kook J.-K."/>
            <person name="Park S.-N."/>
            <person name="Lim Y.K."/>
        </authorList>
    </citation>
    <scope>NUCLEOTIDE SEQUENCE [LARGE SCALE GENOMIC DNA]</scope>
    <source>
        <strain evidence="1 2">KCOM 3155</strain>
    </source>
</reference>
<dbReference type="EMBL" id="RYYU01000001">
    <property type="protein sequence ID" value="RUL60156.1"/>
    <property type="molecule type" value="Genomic_DNA"/>
</dbReference>
<accession>A0A3S0WLD8</accession>
<evidence type="ECO:0000313" key="1">
    <source>
        <dbReference type="EMBL" id="RUL60156.1"/>
    </source>
</evidence>
<comment type="caution">
    <text evidence="1">The sequence shown here is derived from an EMBL/GenBank/DDBJ whole genome shotgun (WGS) entry which is preliminary data.</text>
</comment>
<name>A0A3S0WLD8_9BACT</name>
<dbReference type="Proteomes" id="UP000278983">
    <property type="component" value="Unassembled WGS sequence"/>
</dbReference>
<organism evidence="1 2">
    <name type="scientific">Prevotella koreensis</name>
    <dbReference type="NCBI Taxonomy" id="2490854"/>
    <lineage>
        <taxon>Bacteria</taxon>
        <taxon>Pseudomonadati</taxon>
        <taxon>Bacteroidota</taxon>
        <taxon>Bacteroidia</taxon>
        <taxon>Bacteroidales</taxon>
        <taxon>Prevotellaceae</taxon>
        <taxon>Prevotella</taxon>
    </lineage>
</organism>
<dbReference type="SUPFAM" id="SSF51391">
    <property type="entry name" value="Thiamin phosphate synthase"/>
    <property type="match status" value="1"/>
</dbReference>
<proteinExistence type="predicted"/>
<dbReference type="InterPro" id="IPR013785">
    <property type="entry name" value="Aldolase_TIM"/>
</dbReference>
<dbReference type="OrthoDB" id="194683at2"/>
<protein>
    <submittedName>
        <fullName evidence="1">Thiamine phosphate synthase</fullName>
    </submittedName>
</protein>